<evidence type="ECO:0000313" key="2">
    <source>
        <dbReference type="Proteomes" id="UP000664132"/>
    </source>
</evidence>
<dbReference type="AlphaFoldDB" id="A0A8H7TJN5"/>
<reference evidence="1" key="1">
    <citation type="submission" date="2021-02" db="EMBL/GenBank/DDBJ databases">
        <title>Genome sequence Cadophora malorum strain M34.</title>
        <authorList>
            <person name="Stefanovic E."/>
            <person name="Vu D."/>
            <person name="Scully C."/>
            <person name="Dijksterhuis J."/>
            <person name="Roader J."/>
            <person name="Houbraken J."/>
        </authorList>
    </citation>
    <scope>NUCLEOTIDE SEQUENCE</scope>
    <source>
        <strain evidence="1">M34</strain>
    </source>
</reference>
<dbReference type="EMBL" id="JAFJYH010000090">
    <property type="protein sequence ID" value="KAG4420141.1"/>
    <property type="molecule type" value="Genomic_DNA"/>
</dbReference>
<protein>
    <submittedName>
        <fullName evidence="1">Uncharacterized protein</fullName>
    </submittedName>
</protein>
<dbReference type="Pfam" id="PF11951">
    <property type="entry name" value="Fungal_trans_2"/>
    <property type="match status" value="1"/>
</dbReference>
<dbReference type="PANTHER" id="PTHR37540:SF5">
    <property type="entry name" value="TRANSCRIPTION FACTOR DOMAIN-CONTAINING PROTEIN"/>
    <property type="match status" value="1"/>
</dbReference>
<gene>
    <name evidence="1" type="ORF">IFR04_006704</name>
</gene>
<dbReference type="PANTHER" id="PTHR37540">
    <property type="entry name" value="TRANSCRIPTION FACTOR (ACR-2), PUTATIVE-RELATED-RELATED"/>
    <property type="match status" value="1"/>
</dbReference>
<dbReference type="Proteomes" id="UP000664132">
    <property type="component" value="Unassembled WGS sequence"/>
</dbReference>
<sequence length="277" mass="30350">MSDTVLMAGRIDPFQVLPAESTPRVHSLMHHWNTTLALFPTQIHSQYCTNPLWLSAAIANPTLFNTTLYVAAIHDAGLHGCRDTVESLFYKAQTIRVLNEALRNPAQAVSDETLSAVLLLTHIVSIIGKPEEVETHLNGLRKMIDLRGGIQTFSVAGVFLHMLCTTNHLTAVISESQALQPASPPYTPCSIDPSPSGVLHESPLLKAFAVSSGFHSTVVDILYEMRCLHPVLDAFTSKLLPHARQTFEDLMETIEQMGRSCAGENDAWGALSRTVEL</sequence>
<dbReference type="OrthoDB" id="4159781at2759"/>
<proteinExistence type="predicted"/>
<name>A0A8H7TJN5_9HELO</name>
<accession>A0A8H7TJN5</accession>
<dbReference type="InterPro" id="IPR021858">
    <property type="entry name" value="Fun_TF"/>
</dbReference>
<organism evidence="1 2">
    <name type="scientific">Cadophora malorum</name>
    <dbReference type="NCBI Taxonomy" id="108018"/>
    <lineage>
        <taxon>Eukaryota</taxon>
        <taxon>Fungi</taxon>
        <taxon>Dikarya</taxon>
        <taxon>Ascomycota</taxon>
        <taxon>Pezizomycotina</taxon>
        <taxon>Leotiomycetes</taxon>
        <taxon>Helotiales</taxon>
        <taxon>Ploettnerulaceae</taxon>
        <taxon>Cadophora</taxon>
    </lineage>
</organism>
<keyword evidence="2" id="KW-1185">Reference proteome</keyword>
<comment type="caution">
    <text evidence="1">The sequence shown here is derived from an EMBL/GenBank/DDBJ whole genome shotgun (WGS) entry which is preliminary data.</text>
</comment>
<evidence type="ECO:0000313" key="1">
    <source>
        <dbReference type="EMBL" id="KAG4420141.1"/>
    </source>
</evidence>